<evidence type="ECO:0000313" key="1">
    <source>
        <dbReference type="EMBL" id="OGC45230.1"/>
    </source>
</evidence>
<name>A0A1F4UK94_UNCKA</name>
<reference evidence="1 2" key="1">
    <citation type="journal article" date="2016" name="Nat. Commun.">
        <title>Thousands of microbial genomes shed light on interconnected biogeochemical processes in an aquifer system.</title>
        <authorList>
            <person name="Anantharaman K."/>
            <person name="Brown C.T."/>
            <person name="Hug L.A."/>
            <person name="Sharon I."/>
            <person name="Castelle C.J."/>
            <person name="Probst A.J."/>
            <person name="Thomas B.C."/>
            <person name="Singh A."/>
            <person name="Wilkins M.J."/>
            <person name="Karaoz U."/>
            <person name="Brodie E.L."/>
            <person name="Williams K.H."/>
            <person name="Hubbard S.S."/>
            <person name="Banfield J.F."/>
        </authorList>
    </citation>
    <scope>NUCLEOTIDE SEQUENCE [LARGE SCALE GENOMIC DNA]</scope>
</reference>
<gene>
    <name evidence="1" type="ORF">A2V49_01350</name>
</gene>
<dbReference type="EMBL" id="MEUV01000045">
    <property type="protein sequence ID" value="OGC45230.1"/>
    <property type="molecule type" value="Genomic_DNA"/>
</dbReference>
<dbReference type="AlphaFoldDB" id="A0A1F4UK94"/>
<organism evidence="1 2">
    <name type="scientific">candidate division WWE3 bacterium RBG_19FT_COMBO_34_6</name>
    <dbReference type="NCBI Taxonomy" id="1802612"/>
    <lineage>
        <taxon>Bacteria</taxon>
        <taxon>Katanobacteria</taxon>
    </lineage>
</organism>
<protein>
    <submittedName>
        <fullName evidence="1">Uncharacterized protein</fullName>
    </submittedName>
</protein>
<sequence length="131" mass="15084">MIQSKKSINQLKIMKKKESDTMYFGANYWIIPYHSDNGDDIQKMLEELGFTIQNLHDNISCVVTPPMGWFAKPAEKPKKNIVPEMFPANSTEWTEGMIIFDATNTPRIQAIYYHGDEEDLFDSDGGWLNFA</sequence>
<dbReference type="Proteomes" id="UP000178615">
    <property type="component" value="Unassembled WGS sequence"/>
</dbReference>
<proteinExistence type="predicted"/>
<evidence type="ECO:0000313" key="2">
    <source>
        <dbReference type="Proteomes" id="UP000178615"/>
    </source>
</evidence>
<comment type="caution">
    <text evidence="1">The sequence shown here is derived from an EMBL/GenBank/DDBJ whole genome shotgun (WGS) entry which is preliminary data.</text>
</comment>
<accession>A0A1F4UK94</accession>